<dbReference type="HAMAP" id="MF_00335">
    <property type="entry name" value="RNase_Y"/>
    <property type="match status" value="1"/>
</dbReference>
<evidence type="ECO:0000313" key="13">
    <source>
        <dbReference type="Proteomes" id="UP001434737"/>
    </source>
</evidence>
<dbReference type="InterPro" id="IPR004088">
    <property type="entry name" value="KH_dom_type_1"/>
</dbReference>
<evidence type="ECO:0000256" key="9">
    <source>
        <dbReference type="NCBIfam" id="TIGR03319"/>
    </source>
</evidence>
<evidence type="ECO:0000256" key="2">
    <source>
        <dbReference type="ARBA" id="ARBA00022722"/>
    </source>
</evidence>
<keyword evidence="13" id="KW-1185">Reference proteome</keyword>
<name>A0ABZ3F2Z6_9HELI</name>
<dbReference type="InterPro" id="IPR003607">
    <property type="entry name" value="HD/PDEase_dom"/>
</dbReference>
<keyword evidence="1 8" id="KW-0812">Transmembrane</keyword>
<comment type="subcellular location">
    <subcellularLocation>
        <location evidence="8">Cell membrane</location>
        <topology evidence="8">Single-pass membrane protein</topology>
    </subcellularLocation>
</comment>
<dbReference type="InterPro" id="IPR036612">
    <property type="entry name" value="KH_dom_type_1_sf"/>
</dbReference>
<dbReference type="InterPro" id="IPR017705">
    <property type="entry name" value="Ribonuclease_Y"/>
</dbReference>
<keyword evidence="4 8" id="KW-0378">Hydrolase</keyword>
<keyword evidence="10" id="KW-0175">Coiled coil</keyword>
<dbReference type="CDD" id="cd00077">
    <property type="entry name" value="HDc"/>
    <property type="match status" value="1"/>
</dbReference>
<feature type="domain" description="HD" evidence="11">
    <location>
        <begin position="339"/>
        <end position="432"/>
    </location>
</feature>
<dbReference type="Gene3D" id="3.30.1370.10">
    <property type="entry name" value="K Homology domain, type 1"/>
    <property type="match status" value="1"/>
</dbReference>
<feature type="transmembrane region" description="Helical" evidence="8">
    <location>
        <begin position="6"/>
        <end position="24"/>
    </location>
</feature>
<dbReference type="Pfam" id="PF12072">
    <property type="entry name" value="RNase_Y_N"/>
    <property type="match status" value="1"/>
</dbReference>
<dbReference type="Proteomes" id="UP001434737">
    <property type="component" value="Chromosome"/>
</dbReference>
<keyword evidence="2 8" id="KW-0540">Nuclease</keyword>
<keyword evidence="6 8" id="KW-1133">Transmembrane helix</keyword>
<dbReference type="NCBIfam" id="TIGR00277">
    <property type="entry name" value="HDIG"/>
    <property type="match status" value="1"/>
</dbReference>
<reference evidence="12 13" key="1">
    <citation type="submission" date="2024-02" db="EMBL/GenBank/DDBJ databases">
        <title>Genome and pathogenicity analysis of Helicobacter mastomyrinus isolated from mice.</title>
        <authorList>
            <person name="Zhu L."/>
        </authorList>
    </citation>
    <scope>NUCLEOTIDE SEQUENCE [LARGE SCALE GENOMIC DNA]</scope>
    <source>
        <strain evidence="12 13">Hm-17</strain>
    </source>
</reference>
<evidence type="ECO:0000256" key="10">
    <source>
        <dbReference type="SAM" id="Coils"/>
    </source>
</evidence>
<dbReference type="PANTHER" id="PTHR12826:SF15">
    <property type="entry name" value="RIBONUCLEASE Y"/>
    <property type="match status" value="1"/>
</dbReference>
<dbReference type="InterPro" id="IPR006675">
    <property type="entry name" value="HDIG_dom"/>
</dbReference>
<dbReference type="Gene3D" id="1.10.3210.10">
    <property type="entry name" value="Hypothetical protein af1432"/>
    <property type="match status" value="1"/>
</dbReference>
<evidence type="ECO:0000256" key="7">
    <source>
        <dbReference type="ARBA" id="ARBA00023136"/>
    </source>
</evidence>
<evidence type="ECO:0000259" key="11">
    <source>
        <dbReference type="PROSITE" id="PS51831"/>
    </source>
</evidence>
<protein>
    <recommendedName>
        <fullName evidence="8 9">Ribonuclease Y</fullName>
        <shortName evidence="8">RNase Y</shortName>
        <ecNumber evidence="8 9">3.1.-.-</ecNumber>
    </recommendedName>
</protein>
<proteinExistence type="inferred from homology"/>
<dbReference type="InterPro" id="IPR006674">
    <property type="entry name" value="HD_domain"/>
</dbReference>
<dbReference type="SUPFAM" id="SSF109604">
    <property type="entry name" value="HD-domain/PDEase-like"/>
    <property type="match status" value="1"/>
</dbReference>
<gene>
    <name evidence="8 12" type="primary">rny</name>
    <name evidence="12" type="ORF">V3I05_07515</name>
</gene>
<feature type="coiled-coil region" evidence="10">
    <location>
        <begin position="101"/>
        <end position="198"/>
    </location>
</feature>
<dbReference type="InterPro" id="IPR004087">
    <property type="entry name" value="KH_dom"/>
</dbReference>
<keyword evidence="7 8" id="KW-0472">Membrane</keyword>
<evidence type="ECO:0000256" key="4">
    <source>
        <dbReference type="ARBA" id="ARBA00022801"/>
    </source>
</evidence>
<evidence type="ECO:0000256" key="3">
    <source>
        <dbReference type="ARBA" id="ARBA00022759"/>
    </source>
</evidence>
<comment type="similarity">
    <text evidence="8">Belongs to the RNase Y family.</text>
</comment>
<feature type="coiled-coil region" evidence="10">
    <location>
        <begin position="36"/>
        <end position="74"/>
    </location>
</feature>
<dbReference type="InterPro" id="IPR022711">
    <property type="entry name" value="RNase_Y_N"/>
</dbReference>
<dbReference type="SMART" id="SM00471">
    <property type="entry name" value="HDc"/>
    <property type="match status" value="1"/>
</dbReference>
<keyword evidence="8" id="KW-1003">Cell membrane</keyword>
<sequence>MEVWYVIGSIIFGLLVGVSVYFIARRIFYSHSHIIIEQAKAKAKAIEYEAERLLKEHQLKLKEEQLHLERSYDEECAKLSKEYDAKVAKLDKEERIKYQQLEYQKAQIDKDRQEVAELKAKVLRSQTELDKLKNENQDIKKEMLCTLSKHLQMSREEATNILLSHLEEELYEEKAMLIRRYEREAQQEAKKKANYILAQATTRYAGDFANERLINVVNLPNDELKGRIIGKEGRNIKTLELISGVDVIIDDTPGSIILSSFNLYRRAIATKTIENLVEDGRIQPARIEEMYERVKNEMDEQVRQDGENIVLDMNLGYMHPELTYLLGKMRYRASFGQNALGHSIEVANLAAIIAGELGGDEKLARRAGILHDIGKSLTQELGGSHVDLGVEVCIRYKEHPVVINAIKAHHGYEEIQSIECAAVCAADTLSAARPGARREALENFLKRMQDIERIAMDKIGVKQAYAINAGREVRVIVRADLINDEKSVILARDIAKEIESTLQYPGEIKVSVIREMRAVEFAK</sequence>
<dbReference type="RefSeq" id="WP_300450315.1">
    <property type="nucleotide sequence ID" value="NZ_CP145316.1"/>
</dbReference>
<evidence type="ECO:0000256" key="1">
    <source>
        <dbReference type="ARBA" id="ARBA00022692"/>
    </source>
</evidence>
<evidence type="ECO:0000313" key="12">
    <source>
        <dbReference type="EMBL" id="XAM17527.1"/>
    </source>
</evidence>
<dbReference type="Pfam" id="PF00013">
    <property type="entry name" value="KH_1"/>
    <property type="match status" value="1"/>
</dbReference>
<dbReference type="Pfam" id="PF01966">
    <property type="entry name" value="HD"/>
    <property type="match status" value="1"/>
</dbReference>
<keyword evidence="3 8" id="KW-0255">Endonuclease</keyword>
<comment type="function">
    <text evidence="8">Endoribonuclease that initiates mRNA decay.</text>
</comment>
<dbReference type="EMBL" id="CP145316">
    <property type="protein sequence ID" value="XAM17527.1"/>
    <property type="molecule type" value="Genomic_DNA"/>
</dbReference>
<dbReference type="PANTHER" id="PTHR12826">
    <property type="entry name" value="RIBONUCLEASE Y"/>
    <property type="match status" value="1"/>
</dbReference>
<keyword evidence="5 8" id="KW-0694">RNA-binding</keyword>
<dbReference type="SMART" id="SM00322">
    <property type="entry name" value="KH"/>
    <property type="match status" value="1"/>
</dbReference>
<evidence type="ECO:0000256" key="8">
    <source>
        <dbReference type="HAMAP-Rule" id="MF_00335"/>
    </source>
</evidence>
<evidence type="ECO:0000256" key="6">
    <source>
        <dbReference type="ARBA" id="ARBA00022989"/>
    </source>
</evidence>
<dbReference type="PROSITE" id="PS51831">
    <property type="entry name" value="HD"/>
    <property type="match status" value="1"/>
</dbReference>
<dbReference type="NCBIfam" id="TIGR03319">
    <property type="entry name" value="RNase_Y"/>
    <property type="match status" value="1"/>
</dbReference>
<dbReference type="SUPFAM" id="SSF54791">
    <property type="entry name" value="Eukaryotic type KH-domain (KH-domain type I)"/>
    <property type="match status" value="1"/>
</dbReference>
<evidence type="ECO:0000256" key="5">
    <source>
        <dbReference type="ARBA" id="ARBA00022884"/>
    </source>
</evidence>
<dbReference type="EC" id="3.1.-.-" evidence="8 9"/>
<dbReference type="CDD" id="cd22431">
    <property type="entry name" value="KH-I_RNaseY"/>
    <property type="match status" value="1"/>
</dbReference>
<organism evidence="12 13">
    <name type="scientific">Helicobacter mastomyrinus</name>
    <dbReference type="NCBI Taxonomy" id="287948"/>
    <lineage>
        <taxon>Bacteria</taxon>
        <taxon>Pseudomonadati</taxon>
        <taxon>Campylobacterota</taxon>
        <taxon>Epsilonproteobacteria</taxon>
        <taxon>Campylobacterales</taxon>
        <taxon>Helicobacteraceae</taxon>
        <taxon>Helicobacter</taxon>
    </lineage>
</organism>
<accession>A0ABZ3F2Z6</accession>